<dbReference type="InterPro" id="IPR036641">
    <property type="entry name" value="HPT_dom_sf"/>
</dbReference>
<gene>
    <name evidence="3" type="ORF">H9864_07590</name>
</gene>
<proteinExistence type="predicted"/>
<name>A0A9E2KLE6_9FIRM</name>
<dbReference type="Gene3D" id="1.20.120.160">
    <property type="entry name" value="HPT domain"/>
    <property type="match status" value="1"/>
</dbReference>
<dbReference type="InterPro" id="IPR008207">
    <property type="entry name" value="Sig_transdc_His_kin_Hpt_dom"/>
</dbReference>
<evidence type="ECO:0000313" key="4">
    <source>
        <dbReference type="Proteomes" id="UP000824178"/>
    </source>
</evidence>
<accession>A0A9E2KLE6</accession>
<dbReference type="SMART" id="SM00073">
    <property type="entry name" value="HPT"/>
    <property type="match status" value="1"/>
</dbReference>
<dbReference type="EMBL" id="JAHLFH010000159">
    <property type="protein sequence ID" value="MBU3820213.1"/>
    <property type="molecule type" value="Genomic_DNA"/>
</dbReference>
<dbReference type="GO" id="GO:0000160">
    <property type="term" value="P:phosphorelay signal transduction system"/>
    <property type="evidence" value="ECO:0007669"/>
    <property type="project" value="InterPro"/>
</dbReference>
<dbReference type="InterPro" id="IPR051315">
    <property type="entry name" value="Bact_Chemotaxis_CheA"/>
</dbReference>
<feature type="non-terminal residue" evidence="3">
    <location>
        <position position="149"/>
    </location>
</feature>
<reference evidence="3" key="2">
    <citation type="submission" date="2021-04" db="EMBL/GenBank/DDBJ databases">
        <authorList>
            <person name="Gilroy R."/>
        </authorList>
    </citation>
    <scope>NUCLEOTIDE SEQUENCE</scope>
    <source>
        <strain evidence="3">742</strain>
    </source>
</reference>
<evidence type="ECO:0000313" key="3">
    <source>
        <dbReference type="EMBL" id="MBU3820213.1"/>
    </source>
</evidence>
<dbReference type="Proteomes" id="UP000824178">
    <property type="component" value="Unassembled WGS sequence"/>
</dbReference>
<dbReference type="SUPFAM" id="SSF47226">
    <property type="entry name" value="Histidine-containing phosphotransfer domain, HPT domain"/>
    <property type="match status" value="1"/>
</dbReference>
<dbReference type="PROSITE" id="PS50894">
    <property type="entry name" value="HPT"/>
    <property type="match status" value="1"/>
</dbReference>
<comment type="caution">
    <text evidence="3">The sequence shown here is derived from an EMBL/GenBank/DDBJ whole genome shotgun (WGS) entry which is preliminary data.</text>
</comment>
<evidence type="ECO:0000259" key="2">
    <source>
        <dbReference type="PROSITE" id="PS50894"/>
    </source>
</evidence>
<keyword evidence="1" id="KW-0597">Phosphoprotein</keyword>
<protein>
    <submittedName>
        <fullName evidence="3">Hpt domain-containing protein</fullName>
    </submittedName>
</protein>
<feature type="domain" description="HPt" evidence="2">
    <location>
        <begin position="1"/>
        <end position="111"/>
    </location>
</feature>
<reference evidence="3" key="1">
    <citation type="journal article" date="2021" name="PeerJ">
        <title>Extensive microbial diversity within the chicken gut microbiome revealed by metagenomics and culture.</title>
        <authorList>
            <person name="Gilroy R."/>
            <person name="Ravi A."/>
            <person name="Getino M."/>
            <person name="Pursley I."/>
            <person name="Horton D.L."/>
            <person name="Alikhan N.F."/>
            <person name="Baker D."/>
            <person name="Gharbi K."/>
            <person name="Hall N."/>
            <person name="Watson M."/>
            <person name="Adriaenssens E.M."/>
            <person name="Foster-Nyarko E."/>
            <person name="Jarju S."/>
            <person name="Secka A."/>
            <person name="Antonio M."/>
            <person name="Oren A."/>
            <person name="Chaudhuri R.R."/>
            <person name="La Ragione R."/>
            <person name="Hildebrand F."/>
            <person name="Pallen M.J."/>
        </authorList>
    </citation>
    <scope>NUCLEOTIDE SEQUENCE</scope>
    <source>
        <strain evidence="3">742</strain>
    </source>
</reference>
<sequence>MSSGNDSILDAFLFETNSLLEQLDSIVLSAEQQDTFSQDDINTIFRIMHTIKGSSAMMEYNSLMTLAHRAEDLFAIIRDKSIDIVPEALRPELFDLLFQTIDFFRGELDRIENSQPLTENIDSLLQKVNRLIDQIRSGGQPAAEEAPAG</sequence>
<dbReference type="PANTHER" id="PTHR43395:SF10">
    <property type="entry name" value="CHEMOTAXIS PROTEIN CHEA"/>
    <property type="match status" value="1"/>
</dbReference>
<dbReference type="PANTHER" id="PTHR43395">
    <property type="entry name" value="SENSOR HISTIDINE KINASE CHEA"/>
    <property type="match status" value="1"/>
</dbReference>
<organism evidence="3 4">
    <name type="scientific">Candidatus Faecalibacterium intestinavium</name>
    <dbReference type="NCBI Taxonomy" id="2838580"/>
    <lineage>
        <taxon>Bacteria</taxon>
        <taxon>Bacillati</taxon>
        <taxon>Bacillota</taxon>
        <taxon>Clostridia</taxon>
        <taxon>Eubacteriales</taxon>
        <taxon>Oscillospiraceae</taxon>
        <taxon>Faecalibacterium</taxon>
    </lineage>
</organism>
<feature type="modified residue" description="Phosphohistidine" evidence="1">
    <location>
        <position position="49"/>
    </location>
</feature>
<dbReference type="AlphaFoldDB" id="A0A9E2KLE6"/>
<dbReference type="CDD" id="cd00088">
    <property type="entry name" value="HPT"/>
    <property type="match status" value="1"/>
</dbReference>
<evidence type="ECO:0000256" key="1">
    <source>
        <dbReference type="PROSITE-ProRule" id="PRU00110"/>
    </source>
</evidence>
<dbReference type="Pfam" id="PF01627">
    <property type="entry name" value="Hpt"/>
    <property type="match status" value="1"/>
</dbReference>